<keyword evidence="3" id="KW-1185">Reference proteome</keyword>
<evidence type="ECO:0000313" key="3">
    <source>
        <dbReference type="Proteomes" id="UP000270471"/>
    </source>
</evidence>
<gene>
    <name evidence="2" type="ORF">CTZ28_34880</name>
</gene>
<reference evidence="2 3" key="1">
    <citation type="submission" date="2017-11" db="EMBL/GenBank/DDBJ databases">
        <title>Draft genome of actinobacteria isolated from guarana (Paullinia cupana (Mart.) Ducke.</title>
        <authorList>
            <person name="Siqueira K.A."/>
            <person name="Liotti R.G."/>
            <person name="Mendes T.A.O."/>
            <person name="Soares M.A."/>
        </authorList>
    </citation>
    <scope>NUCLEOTIDE SEQUENCE [LARGE SCALE GENOMIC DNA]</scope>
    <source>
        <strain evidence="2 3">193</strain>
    </source>
</reference>
<evidence type="ECO:0000313" key="2">
    <source>
        <dbReference type="EMBL" id="RMB81407.1"/>
    </source>
</evidence>
<dbReference type="Gene3D" id="3.20.20.30">
    <property type="entry name" value="Luciferase-like domain"/>
    <property type="match status" value="1"/>
</dbReference>
<evidence type="ECO:0000256" key="1">
    <source>
        <dbReference type="SAM" id="MobiDB-lite"/>
    </source>
</evidence>
<dbReference type="EMBL" id="PENI01000031">
    <property type="protein sequence ID" value="RMB81407.1"/>
    <property type="molecule type" value="Genomic_DNA"/>
</dbReference>
<comment type="caution">
    <text evidence="2">The sequence shown here is derived from an EMBL/GenBank/DDBJ whole genome shotgun (WGS) entry which is preliminary data.</text>
</comment>
<sequence>MDPRCHRRAVVGFTIVPHLLPSSVTDIVDKRVPDLQSRGVHRTEYSGNTLRATTWNCRRAGRLSGGKAAGRRRHSIGRRPCSGPSLPAGDQEPPRSRGIFWPVSIATGSRFSVGGSGQVARSV</sequence>
<dbReference type="Proteomes" id="UP000270471">
    <property type="component" value="Unassembled WGS sequence"/>
</dbReference>
<dbReference type="AlphaFoldDB" id="A0A3M0HWJ3"/>
<proteinExistence type="predicted"/>
<dbReference type="GO" id="GO:0016705">
    <property type="term" value="F:oxidoreductase activity, acting on paired donors, with incorporation or reduction of molecular oxygen"/>
    <property type="evidence" value="ECO:0007669"/>
    <property type="project" value="InterPro"/>
</dbReference>
<feature type="region of interest" description="Disordered" evidence="1">
    <location>
        <begin position="62"/>
        <end position="98"/>
    </location>
</feature>
<protein>
    <submittedName>
        <fullName evidence="2">Uncharacterized protein</fullName>
    </submittedName>
</protein>
<organism evidence="2 3">
    <name type="scientific">Streptomyces shenzhenensis</name>
    <dbReference type="NCBI Taxonomy" id="943815"/>
    <lineage>
        <taxon>Bacteria</taxon>
        <taxon>Bacillati</taxon>
        <taxon>Actinomycetota</taxon>
        <taxon>Actinomycetes</taxon>
        <taxon>Kitasatosporales</taxon>
        <taxon>Streptomycetaceae</taxon>
        <taxon>Streptomyces</taxon>
    </lineage>
</organism>
<name>A0A3M0HWJ3_9ACTN</name>
<dbReference type="InterPro" id="IPR036661">
    <property type="entry name" value="Luciferase-like_sf"/>
</dbReference>
<accession>A0A3M0HWJ3</accession>